<evidence type="ECO:0000313" key="2">
    <source>
        <dbReference type="WBParaSite" id="RSKR_0000602200.1"/>
    </source>
</evidence>
<organism evidence="1 2">
    <name type="scientific">Rhabditophanes sp. KR3021</name>
    <dbReference type="NCBI Taxonomy" id="114890"/>
    <lineage>
        <taxon>Eukaryota</taxon>
        <taxon>Metazoa</taxon>
        <taxon>Ecdysozoa</taxon>
        <taxon>Nematoda</taxon>
        <taxon>Chromadorea</taxon>
        <taxon>Rhabditida</taxon>
        <taxon>Tylenchina</taxon>
        <taxon>Panagrolaimomorpha</taxon>
        <taxon>Strongyloidoidea</taxon>
        <taxon>Alloionematidae</taxon>
        <taxon>Rhabditophanes</taxon>
    </lineage>
</organism>
<evidence type="ECO:0000313" key="1">
    <source>
        <dbReference type="Proteomes" id="UP000095286"/>
    </source>
</evidence>
<sequence length="448" mass="51324">MVSKLQLLLILCLSLCGNANILYTDQVTDLTTRPWTHLVQNGDFNIYRNRMSINNFRLALGDVNLILNIPRDGYKVFIGPDIETVKNALEEYRGTYFDTSTFLSGTSNVSLPISETAYIGILSGSNYDISIWVESFNGYRIAALFLGIYLFIKAKSLVKNAVFYYTTGAFAGLLAGFLILFYIAYRFLPKKYSILPMYLGGWGFITFILNLFWSEIKNFMGTHIIYMQLYVALSVIIMMAIFYRNGPPSDIRSINLCQWTIQLVGIILIFLSSRMVEFAGTIIVLLISFYYLMGPVIDVLGAAGKVKSKLFKSPPRPRKLLTEEEYEIEGEEYTRKELEKLKSFCASPGGDAWKIISRVHEPQKLASFVYNDEDPVSYIGFREDDFDIDTSSDSTFGDSFEREQIELLKKNLRDSKKRHRQSKKRNQKEVLQDEYGIKTMNFLTDDEL</sequence>
<dbReference type="Proteomes" id="UP000095286">
    <property type="component" value="Unplaced"/>
</dbReference>
<accession>A0AC35TZ94</accession>
<dbReference type="WBParaSite" id="RSKR_0000602200.1">
    <property type="protein sequence ID" value="RSKR_0000602200.1"/>
    <property type="gene ID" value="RSKR_0000602200"/>
</dbReference>
<reference evidence="2" key="1">
    <citation type="submission" date="2016-11" db="UniProtKB">
        <authorList>
            <consortium name="WormBaseParasite"/>
        </authorList>
    </citation>
    <scope>IDENTIFICATION</scope>
    <source>
        <strain evidence="2">KR3021</strain>
    </source>
</reference>
<proteinExistence type="predicted"/>
<name>A0AC35TZ94_9BILA</name>
<protein>
    <submittedName>
        <fullName evidence="2">Nuclear envelope integral membrane protein 1</fullName>
    </submittedName>
</protein>